<evidence type="ECO:0000313" key="9">
    <source>
        <dbReference type="Proteomes" id="UP000245119"/>
    </source>
</evidence>
<dbReference type="InterPro" id="IPR051940">
    <property type="entry name" value="Chitin_bind-dev_reg"/>
</dbReference>
<evidence type="ECO:0000256" key="4">
    <source>
        <dbReference type="ARBA" id="ARBA00023157"/>
    </source>
</evidence>
<reference evidence="8 9" key="1">
    <citation type="submission" date="2018-04" db="EMBL/GenBank/DDBJ databases">
        <title>The genome of golden apple snail Pomacea canaliculata provides insight into stress tolerance and invasive adaptation.</title>
        <authorList>
            <person name="Liu C."/>
            <person name="Liu B."/>
            <person name="Ren Y."/>
            <person name="Zhang Y."/>
            <person name="Wang H."/>
            <person name="Li S."/>
            <person name="Jiang F."/>
            <person name="Yin L."/>
            <person name="Zhang G."/>
            <person name="Qian W."/>
            <person name="Fan W."/>
        </authorList>
    </citation>
    <scope>NUCLEOTIDE SEQUENCE [LARGE SCALE GENOMIC DNA]</scope>
    <source>
        <strain evidence="8">SZHN2017</strain>
        <tissue evidence="8">Muscle</tissue>
    </source>
</reference>
<evidence type="ECO:0000256" key="5">
    <source>
        <dbReference type="ARBA" id="ARBA00023180"/>
    </source>
</evidence>
<feature type="compositionally biased region" description="Polar residues" evidence="6">
    <location>
        <begin position="154"/>
        <end position="169"/>
    </location>
</feature>
<accession>A0A2T7NGG0</accession>
<feature type="domain" description="Chitin-binding type-2" evidence="7">
    <location>
        <begin position="303"/>
        <end position="368"/>
    </location>
</feature>
<dbReference type="OrthoDB" id="6020543at2759"/>
<dbReference type="Pfam" id="PF01607">
    <property type="entry name" value="CBM_14"/>
    <property type="match status" value="5"/>
</dbReference>
<evidence type="ECO:0000256" key="2">
    <source>
        <dbReference type="ARBA" id="ARBA00022729"/>
    </source>
</evidence>
<evidence type="ECO:0000256" key="6">
    <source>
        <dbReference type="SAM" id="MobiDB-lite"/>
    </source>
</evidence>
<dbReference type="SMART" id="SM00494">
    <property type="entry name" value="ChtBD2"/>
    <property type="match status" value="5"/>
</dbReference>
<keyword evidence="9" id="KW-1185">Reference proteome</keyword>
<feature type="region of interest" description="Disordered" evidence="6">
    <location>
        <begin position="113"/>
        <end position="176"/>
    </location>
</feature>
<dbReference type="PANTHER" id="PTHR23301">
    <property type="entry name" value="CHITIN BINDING PERITROPHIN-A"/>
    <property type="match status" value="1"/>
</dbReference>
<dbReference type="InterPro" id="IPR036508">
    <property type="entry name" value="Chitin-bd_dom_sf"/>
</dbReference>
<dbReference type="GO" id="GO:0008061">
    <property type="term" value="F:chitin binding"/>
    <property type="evidence" value="ECO:0007669"/>
    <property type="project" value="UniProtKB-KW"/>
</dbReference>
<dbReference type="InterPro" id="IPR002557">
    <property type="entry name" value="Chitin-bd_dom"/>
</dbReference>
<feature type="domain" description="Chitin-binding type-2" evidence="7">
    <location>
        <begin position="523"/>
        <end position="582"/>
    </location>
</feature>
<evidence type="ECO:0000256" key="3">
    <source>
        <dbReference type="ARBA" id="ARBA00022737"/>
    </source>
</evidence>
<gene>
    <name evidence="8" type="ORF">C0Q70_20760</name>
</gene>
<feature type="domain" description="Chitin-binding type-2" evidence="7">
    <location>
        <begin position="459"/>
        <end position="519"/>
    </location>
</feature>
<feature type="domain" description="Chitin-binding type-2" evidence="7">
    <location>
        <begin position="584"/>
        <end position="643"/>
    </location>
</feature>
<evidence type="ECO:0000256" key="1">
    <source>
        <dbReference type="ARBA" id="ARBA00022669"/>
    </source>
</evidence>
<feature type="compositionally biased region" description="Low complexity" evidence="6">
    <location>
        <begin position="138"/>
        <end position="147"/>
    </location>
</feature>
<comment type="caution">
    <text evidence="8">The sequence shown here is derived from an EMBL/GenBank/DDBJ whole genome shotgun (WGS) entry which is preliminary data.</text>
</comment>
<dbReference type="PANTHER" id="PTHR23301:SF0">
    <property type="entry name" value="CHITIN-BINDING TYPE-2 DOMAIN-CONTAINING PROTEIN-RELATED"/>
    <property type="match status" value="1"/>
</dbReference>
<dbReference type="PROSITE" id="PS50940">
    <property type="entry name" value="CHIT_BIND_II"/>
    <property type="match status" value="5"/>
</dbReference>
<dbReference type="SUPFAM" id="SSF57625">
    <property type="entry name" value="Invertebrate chitin-binding proteins"/>
    <property type="match status" value="5"/>
</dbReference>
<dbReference type="Proteomes" id="UP000245119">
    <property type="component" value="Linkage Group LG13"/>
</dbReference>
<dbReference type="GO" id="GO:0005576">
    <property type="term" value="C:extracellular region"/>
    <property type="evidence" value="ECO:0007669"/>
    <property type="project" value="InterPro"/>
</dbReference>
<dbReference type="EMBL" id="PZQS01000013">
    <property type="protein sequence ID" value="PVD20263.1"/>
    <property type="molecule type" value="Genomic_DNA"/>
</dbReference>
<keyword evidence="3" id="KW-0677">Repeat</keyword>
<keyword evidence="4" id="KW-1015">Disulfide bond</keyword>
<sequence length="712" mass="78260">MYLLIPVLCGCAQSSTLRDIVLYRLLPFVEQRSPEGDGPSTISTRISVTPSLATSVMTTPTLLTTSLDDDIEVVLVEDGRSSSKPPTSLAASLIREGVVSDMRGGVVFDTSEGVTSSSARALSQPPRDGNVSHPLLISSTTSSAVASPAPPATLQGNDSNDPLSATESPESIPPLLPGYLTQTSHGYFNDSFGCRVLETAATWLRHPGNCSRYFVCRGGQVQEMPPCDAGQVFSIRTKRCVPPHTLDDDCEEMFFSFPTPLAPPSTSQLSGTLLWHQQYSQERDATPRIVLQPTPLMAVVQSTRVCGPLQKGVYPHPDNCAWFYNCSVAPDAVMDTYYGGYVMECPYPQLFSLTSLQCEDFEDVECGGRYEPVSPCDYRANHCHETSHCIPCWVRYATCQGQQDGLNPWPELEWRPFFVECYRERTVFQGSCDKSSVFSPLTRACETPYSIPREHGGWRPSCQGRLDGKYPDEHGRCESFYTCTKQIFTGYYNCPPSLLFDHVTGSCQSRWKVHYPCGDKDIPNVCRGKADGQYLDGWGRCTHYYTCKEGTFQGMSLCPDGVFNSRTRMCDRSADMASPCGTLPNPCLHKTNGFYSVTQSCREYYLCDNGLQVAVFSCEDNTVFNEVTQSCGDVTETPPPCGLAPWCVGRPDGRYPALGLGLHVFYTCLNGSYTGLTLCTHTTGGLAYSALRRQCSSPASVCKEMLGDSDLC</sequence>
<organism evidence="8 9">
    <name type="scientific">Pomacea canaliculata</name>
    <name type="common">Golden apple snail</name>
    <dbReference type="NCBI Taxonomy" id="400727"/>
    <lineage>
        <taxon>Eukaryota</taxon>
        <taxon>Metazoa</taxon>
        <taxon>Spiralia</taxon>
        <taxon>Lophotrochozoa</taxon>
        <taxon>Mollusca</taxon>
        <taxon>Gastropoda</taxon>
        <taxon>Caenogastropoda</taxon>
        <taxon>Architaenioglossa</taxon>
        <taxon>Ampullarioidea</taxon>
        <taxon>Ampullariidae</taxon>
        <taxon>Pomacea</taxon>
    </lineage>
</organism>
<keyword evidence="5" id="KW-0325">Glycoprotein</keyword>
<evidence type="ECO:0000313" key="8">
    <source>
        <dbReference type="EMBL" id="PVD20263.1"/>
    </source>
</evidence>
<proteinExistence type="predicted"/>
<dbReference type="Gene3D" id="2.170.140.10">
    <property type="entry name" value="Chitin binding domain"/>
    <property type="match status" value="4"/>
</dbReference>
<protein>
    <recommendedName>
        <fullName evidence="7">Chitin-binding type-2 domain-containing protein</fullName>
    </recommendedName>
</protein>
<dbReference type="AlphaFoldDB" id="A0A2T7NGG0"/>
<keyword evidence="2" id="KW-0732">Signal</keyword>
<evidence type="ECO:0000259" key="7">
    <source>
        <dbReference type="PROSITE" id="PS50940"/>
    </source>
</evidence>
<feature type="domain" description="Chitin-binding type-2" evidence="7">
    <location>
        <begin position="191"/>
        <end position="252"/>
    </location>
</feature>
<name>A0A2T7NGG0_POMCA</name>
<keyword evidence="1" id="KW-0147">Chitin-binding</keyword>